<gene>
    <name evidence="4" type="ORF">SK128_014248</name>
</gene>
<dbReference type="EMBL" id="JAXCGZ010007579">
    <property type="protein sequence ID" value="KAK7079125.1"/>
    <property type="molecule type" value="Genomic_DNA"/>
</dbReference>
<dbReference type="GO" id="GO:0051015">
    <property type="term" value="F:actin filament binding"/>
    <property type="evidence" value="ECO:0007669"/>
    <property type="project" value="TreeGrafter"/>
</dbReference>
<dbReference type="GO" id="GO:0003785">
    <property type="term" value="F:actin monomer binding"/>
    <property type="evidence" value="ECO:0007669"/>
    <property type="project" value="TreeGrafter"/>
</dbReference>
<name>A0AAN8X752_HALRR</name>
<dbReference type="InterPro" id="IPR011053">
    <property type="entry name" value="Single_hybrid_motif"/>
</dbReference>
<dbReference type="Proteomes" id="UP001381693">
    <property type="component" value="Unassembled WGS sequence"/>
</dbReference>
<dbReference type="GO" id="GO:0030833">
    <property type="term" value="P:regulation of actin filament polymerization"/>
    <property type="evidence" value="ECO:0007669"/>
    <property type="project" value="TreeGrafter"/>
</dbReference>
<dbReference type="GO" id="GO:0032433">
    <property type="term" value="C:filopodium tip"/>
    <property type="evidence" value="ECO:0007669"/>
    <property type="project" value="TreeGrafter"/>
</dbReference>
<organism evidence="4 5">
    <name type="scientific">Halocaridina rubra</name>
    <name type="common">Hawaiian red shrimp</name>
    <dbReference type="NCBI Taxonomy" id="373956"/>
    <lineage>
        <taxon>Eukaryota</taxon>
        <taxon>Metazoa</taxon>
        <taxon>Ecdysozoa</taxon>
        <taxon>Arthropoda</taxon>
        <taxon>Crustacea</taxon>
        <taxon>Multicrustacea</taxon>
        <taxon>Malacostraca</taxon>
        <taxon>Eumalacostraca</taxon>
        <taxon>Eucarida</taxon>
        <taxon>Decapoda</taxon>
        <taxon>Pleocyemata</taxon>
        <taxon>Caridea</taxon>
        <taxon>Atyoidea</taxon>
        <taxon>Atyidae</taxon>
        <taxon>Halocaridina</taxon>
    </lineage>
</organism>
<dbReference type="InterPro" id="IPR033753">
    <property type="entry name" value="GCV_H/Fam206"/>
</dbReference>
<protein>
    <recommendedName>
        <fullName evidence="2">Protein Abitram</fullName>
    </recommendedName>
    <alternativeName>
        <fullName evidence="3">Actin-binding transcription modulator</fullName>
    </alternativeName>
</protein>
<dbReference type="SUPFAM" id="SSF51230">
    <property type="entry name" value="Single hybrid motif"/>
    <property type="match status" value="1"/>
</dbReference>
<dbReference type="GO" id="GO:0005634">
    <property type="term" value="C:nucleus"/>
    <property type="evidence" value="ECO:0007669"/>
    <property type="project" value="TreeGrafter"/>
</dbReference>
<proteinExistence type="inferred from homology"/>
<dbReference type="PANTHER" id="PTHR13651:SF0">
    <property type="entry name" value="PROTEIN ABITRAM"/>
    <property type="match status" value="1"/>
</dbReference>
<dbReference type="Pfam" id="PF01597">
    <property type="entry name" value="GCV_H"/>
    <property type="match status" value="1"/>
</dbReference>
<accession>A0AAN8X752</accession>
<dbReference type="InterPro" id="IPR039169">
    <property type="entry name" value="Abitram"/>
</dbReference>
<sequence>MMQFVEPSIEETVDLNCDYPRVSERYFTEYFYVPSEKHKLEDRTKSEVSSAESNESVKKLSLDSVACDDKGSKDSFEHTCVLVHSNKLCLLSISHYHPIITGKKEVTKISFDVGKFNRLENQVSGKSKRGAQMFGPRSAVCIITCSDDSKYTVLSGVTGKLIEVNERLIADPQLLTRSPKEDGYLAIVLPPLHNGDKAVSSLLSREQYENLINSVVSS</sequence>
<evidence type="ECO:0000256" key="1">
    <source>
        <dbReference type="ARBA" id="ARBA00010764"/>
    </source>
</evidence>
<dbReference type="PANTHER" id="PTHR13651">
    <property type="entry name" value="PROTEIN ABITRAM"/>
    <property type="match status" value="1"/>
</dbReference>
<keyword evidence="5" id="KW-1185">Reference proteome</keyword>
<evidence type="ECO:0000313" key="4">
    <source>
        <dbReference type="EMBL" id="KAK7079125.1"/>
    </source>
</evidence>
<comment type="similarity">
    <text evidence="1">Belongs to the ABITRAM family.</text>
</comment>
<evidence type="ECO:0000313" key="5">
    <source>
        <dbReference type="Proteomes" id="UP001381693"/>
    </source>
</evidence>
<reference evidence="4 5" key="1">
    <citation type="submission" date="2023-11" db="EMBL/GenBank/DDBJ databases">
        <title>Halocaridina rubra genome assembly.</title>
        <authorList>
            <person name="Smith C."/>
        </authorList>
    </citation>
    <scope>NUCLEOTIDE SEQUENCE [LARGE SCALE GENOMIC DNA]</scope>
    <source>
        <strain evidence="4">EP-1</strain>
        <tissue evidence="4">Whole</tissue>
    </source>
</reference>
<dbReference type="GO" id="GO:0030425">
    <property type="term" value="C:dendrite"/>
    <property type="evidence" value="ECO:0007669"/>
    <property type="project" value="TreeGrafter"/>
</dbReference>
<comment type="caution">
    <text evidence="4">The sequence shown here is derived from an EMBL/GenBank/DDBJ whole genome shotgun (WGS) entry which is preliminary data.</text>
</comment>
<dbReference type="AlphaFoldDB" id="A0AAN8X752"/>
<dbReference type="GO" id="GO:0030027">
    <property type="term" value="C:lamellipodium"/>
    <property type="evidence" value="ECO:0007669"/>
    <property type="project" value="TreeGrafter"/>
</dbReference>
<dbReference type="GO" id="GO:0048813">
    <property type="term" value="P:dendrite morphogenesis"/>
    <property type="evidence" value="ECO:0007669"/>
    <property type="project" value="TreeGrafter"/>
</dbReference>
<dbReference type="GO" id="GO:0051489">
    <property type="term" value="P:regulation of filopodium assembly"/>
    <property type="evidence" value="ECO:0007669"/>
    <property type="project" value="TreeGrafter"/>
</dbReference>
<dbReference type="Gene3D" id="2.40.50.100">
    <property type="match status" value="1"/>
</dbReference>
<evidence type="ECO:0000256" key="3">
    <source>
        <dbReference type="ARBA" id="ARBA00030463"/>
    </source>
</evidence>
<evidence type="ECO:0000256" key="2">
    <source>
        <dbReference type="ARBA" id="ARBA00019325"/>
    </source>
</evidence>